<evidence type="ECO:0000313" key="2">
    <source>
        <dbReference type="Proteomes" id="UP000824128"/>
    </source>
</evidence>
<evidence type="ECO:0000313" key="1">
    <source>
        <dbReference type="EMBL" id="HIU94062.1"/>
    </source>
</evidence>
<accession>A0A9D1STB4</accession>
<protein>
    <submittedName>
        <fullName evidence="1">ComF family protein</fullName>
    </submittedName>
</protein>
<reference evidence="1" key="2">
    <citation type="journal article" date="2021" name="PeerJ">
        <title>Extensive microbial diversity within the chicken gut microbiome revealed by metagenomics and culture.</title>
        <authorList>
            <person name="Gilroy R."/>
            <person name="Ravi A."/>
            <person name="Getino M."/>
            <person name="Pursley I."/>
            <person name="Horton D.L."/>
            <person name="Alikhan N.F."/>
            <person name="Baker D."/>
            <person name="Gharbi K."/>
            <person name="Hall N."/>
            <person name="Watson M."/>
            <person name="Adriaenssens E.M."/>
            <person name="Foster-Nyarko E."/>
            <person name="Jarju S."/>
            <person name="Secka A."/>
            <person name="Antonio M."/>
            <person name="Oren A."/>
            <person name="Chaudhuri R.R."/>
            <person name="La Ragione R."/>
            <person name="Hildebrand F."/>
            <person name="Pallen M.J."/>
        </authorList>
    </citation>
    <scope>NUCLEOTIDE SEQUENCE</scope>
    <source>
        <strain evidence="1">ChiGjej2B2-16831</strain>
    </source>
</reference>
<name>A0A9D1STB4_9FIRM</name>
<dbReference type="PANTHER" id="PTHR47505">
    <property type="entry name" value="DNA UTILIZATION PROTEIN YHGH"/>
    <property type="match status" value="1"/>
</dbReference>
<feature type="non-terminal residue" evidence="1">
    <location>
        <position position="185"/>
    </location>
</feature>
<organism evidence="1 2">
    <name type="scientific">Candidatus Aphodomorpha intestinavium</name>
    <dbReference type="NCBI Taxonomy" id="2840672"/>
    <lineage>
        <taxon>Bacteria</taxon>
        <taxon>Bacillati</taxon>
        <taxon>Bacillota</taxon>
        <taxon>Clostridia</taxon>
        <taxon>Eubacteriales</taxon>
        <taxon>Candidatus Aphodomorpha</taxon>
    </lineage>
</organism>
<dbReference type="PANTHER" id="PTHR47505:SF1">
    <property type="entry name" value="DNA UTILIZATION PROTEIN YHGH"/>
    <property type="match status" value="1"/>
</dbReference>
<dbReference type="AlphaFoldDB" id="A0A9D1STB4"/>
<dbReference type="InterPro" id="IPR029057">
    <property type="entry name" value="PRTase-like"/>
</dbReference>
<sequence length="185" mass="19922">MAGAAAVSGRAVRALLDALYPDIACPLCGREGVARRPDGACADCASALRLCPAPVHTEPLDGLAAAYFYEGTAREAVLRLKYGGATYLADFFAAGLDLPADWEIDCIVPVPLHWTRLLRRGYNQSEMLARALAQRYPGLPVRTDVLRRARRTRSQTSLSAAQRKKNLRGAFAASPLVEGLSVLLV</sequence>
<comment type="caution">
    <text evidence="1">The sequence shown here is derived from an EMBL/GenBank/DDBJ whole genome shotgun (WGS) entry which is preliminary data.</text>
</comment>
<gene>
    <name evidence="1" type="ORF">IAD24_02770</name>
</gene>
<dbReference type="InterPro" id="IPR051910">
    <property type="entry name" value="ComF/GntX_DNA_util-trans"/>
</dbReference>
<dbReference type="Proteomes" id="UP000824128">
    <property type="component" value="Unassembled WGS sequence"/>
</dbReference>
<dbReference type="SUPFAM" id="SSF53271">
    <property type="entry name" value="PRTase-like"/>
    <property type="match status" value="1"/>
</dbReference>
<dbReference type="EMBL" id="DVNZ01000088">
    <property type="protein sequence ID" value="HIU94062.1"/>
    <property type="molecule type" value="Genomic_DNA"/>
</dbReference>
<dbReference type="Gene3D" id="3.40.50.2020">
    <property type="match status" value="1"/>
</dbReference>
<proteinExistence type="predicted"/>
<reference evidence="1" key="1">
    <citation type="submission" date="2020-10" db="EMBL/GenBank/DDBJ databases">
        <authorList>
            <person name="Gilroy R."/>
        </authorList>
    </citation>
    <scope>NUCLEOTIDE SEQUENCE</scope>
    <source>
        <strain evidence="1">ChiGjej2B2-16831</strain>
    </source>
</reference>